<dbReference type="AlphaFoldDB" id="A0A3G1KSB5"/>
<dbReference type="NCBIfam" id="NF008692">
    <property type="entry name" value="PRK11713.1-5"/>
    <property type="match status" value="1"/>
</dbReference>
<dbReference type="GO" id="GO:0070475">
    <property type="term" value="P:rRNA base methylation"/>
    <property type="evidence" value="ECO:0007669"/>
    <property type="project" value="TreeGrafter"/>
</dbReference>
<feature type="domain" description="Ribosomal RNA small subunit methyltransferase E PUA-like" evidence="14">
    <location>
        <begin position="20"/>
        <end position="64"/>
    </location>
</feature>
<keyword evidence="5 12" id="KW-0963">Cytoplasm</keyword>
<dbReference type="PANTHER" id="PTHR30027:SF3">
    <property type="entry name" value="16S RRNA (URACIL(1498)-N(3))-METHYLTRANSFERASE"/>
    <property type="match status" value="1"/>
</dbReference>
<sequence length="252" mass="27751">MTRFFVPADQIRPPLITILGSDVHHIGKVLRLKPGDTVLIADGTGREYLAELTEITAQKVTARIQDHFLSHHEPPLDVYLLQGLPKGDKLEFIIQKCTEVGVRKIIPIHMERTIVRLPAEKARERRERWQRIAAEAAKQCQRGVVPEIEPVCGLEQVLQELPKETLLVMPWEEEKNTGLKDILKQESGASGPVAVLIGPEGGISPQEAEVACTYGAKKATLGPRILRTETAGLVTLSLILYELGDLGGKSIG</sequence>
<evidence type="ECO:0000256" key="8">
    <source>
        <dbReference type="ARBA" id="ARBA00022679"/>
    </source>
</evidence>
<dbReference type="InterPro" id="IPR006700">
    <property type="entry name" value="RsmE"/>
</dbReference>
<dbReference type="GO" id="GO:0070042">
    <property type="term" value="F:rRNA (uridine-N3-)-methyltransferase activity"/>
    <property type="evidence" value="ECO:0007669"/>
    <property type="project" value="TreeGrafter"/>
</dbReference>
<dbReference type="Gene3D" id="2.40.240.20">
    <property type="entry name" value="Hypothetical PUA domain-like, domain 1"/>
    <property type="match status" value="1"/>
</dbReference>
<keyword evidence="8 12" id="KW-0808">Transferase</keyword>
<evidence type="ECO:0000313" key="16">
    <source>
        <dbReference type="Proteomes" id="UP000323521"/>
    </source>
</evidence>
<evidence type="ECO:0000256" key="5">
    <source>
        <dbReference type="ARBA" id="ARBA00022490"/>
    </source>
</evidence>
<comment type="subcellular location">
    <subcellularLocation>
        <location evidence="1 12">Cytoplasm</location>
    </subcellularLocation>
</comment>
<dbReference type="Pfam" id="PF20260">
    <property type="entry name" value="PUA_4"/>
    <property type="match status" value="1"/>
</dbReference>
<dbReference type="KEGG" id="fwa:DCMF_11745"/>
<evidence type="ECO:0000256" key="4">
    <source>
        <dbReference type="ARBA" id="ARBA00013673"/>
    </source>
</evidence>
<dbReference type="InterPro" id="IPR029026">
    <property type="entry name" value="tRNA_m1G_MTases_N"/>
</dbReference>
<evidence type="ECO:0000259" key="14">
    <source>
        <dbReference type="Pfam" id="PF20260"/>
    </source>
</evidence>
<evidence type="ECO:0000256" key="12">
    <source>
        <dbReference type="PIRNR" id="PIRNR015601"/>
    </source>
</evidence>
<dbReference type="Pfam" id="PF04452">
    <property type="entry name" value="Methyltrans_RNA"/>
    <property type="match status" value="1"/>
</dbReference>
<comment type="catalytic activity">
    <reaction evidence="11 12">
        <text>uridine(1498) in 16S rRNA + S-adenosyl-L-methionine = N(3)-methyluridine(1498) in 16S rRNA + S-adenosyl-L-homocysteine + H(+)</text>
        <dbReference type="Rhea" id="RHEA:42920"/>
        <dbReference type="Rhea" id="RHEA-COMP:10283"/>
        <dbReference type="Rhea" id="RHEA-COMP:10284"/>
        <dbReference type="ChEBI" id="CHEBI:15378"/>
        <dbReference type="ChEBI" id="CHEBI:57856"/>
        <dbReference type="ChEBI" id="CHEBI:59789"/>
        <dbReference type="ChEBI" id="CHEBI:65315"/>
        <dbReference type="ChEBI" id="CHEBI:74502"/>
        <dbReference type="EC" id="2.1.1.193"/>
    </reaction>
</comment>
<accession>A0A3G1KSB5</accession>
<dbReference type="Gene3D" id="3.40.1280.10">
    <property type="match status" value="1"/>
</dbReference>
<proteinExistence type="inferred from homology"/>
<dbReference type="EC" id="2.1.1.193" evidence="3 12"/>
<name>A0A3G1KSB5_FORW1</name>
<dbReference type="InterPro" id="IPR046886">
    <property type="entry name" value="RsmE_MTase_dom"/>
</dbReference>
<comment type="similarity">
    <text evidence="2 12">Belongs to the RNA methyltransferase RsmE family.</text>
</comment>
<keyword evidence="16" id="KW-1185">Reference proteome</keyword>
<evidence type="ECO:0000256" key="10">
    <source>
        <dbReference type="ARBA" id="ARBA00025699"/>
    </source>
</evidence>
<organism evidence="15 16">
    <name type="scientific">Formimonas warabiya</name>
    <dbReference type="NCBI Taxonomy" id="1761012"/>
    <lineage>
        <taxon>Bacteria</taxon>
        <taxon>Bacillati</taxon>
        <taxon>Bacillota</taxon>
        <taxon>Clostridia</taxon>
        <taxon>Eubacteriales</taxon>
        <taxon>Peptococcaceae</taxon>
        <taxon>Candidatus Formimonas</taxon>
    </lineage>
</organism>
<dbReference type="OrthoDB" id="9815641at2"/>
<keyword evidence="9 12" id="KW-0949">S-adenosyl-L-methionine</keyword>
<dbReference type="GO" id="GO:0005737">
    <property type="term" value="C:cytoplasm"/>
    <property type="evidence" value="ECO:0007669"/>
    <property type="project" value="UniProtKB-SubCell"/>
</dbReference>
<evidence type="ECO:0000256" key="1">
    <source>
        <dbReference type="ARBA" id="ARBA00004496"/>
    </source>
</evidence>
<evidence type="ECO:0000259" key="13">
    <source>
        <dbReference type="Pfam" id="PF04452"/>
    </source>
</evidence>
<dbReference type="InterPro" id="IPR046887">
    <property type="entry name" value="RsmE_PUA-like"/>
</dbReference>
<comment type="function">
    <text evidence="10 12">Specifically methylates the N3 position of the uracil ring of uridine 1498 (m3U1498) in 16S rRNA. Acts on the fully assembled 30S ribosomal subunit.</text>
</comment>
<reference evidence="15 16" key="1">
    <citation type="submission" date="2016-10" db="EMBL/GenBank/DDBJ databases">
        <title>Complete Genome Sequence of Peptococcaceae strain DCMF.</title>
        <authorList>
            <person name="Edwards R.J."/>
            <person name="Holland S.I."/>
            <person name="Deshpande N.P."/>
            <person name="Wong Y.K."/>
            <person name="Ertan H."/>
            <person name="Manefield M."/>
            <person name="Russell T.L."/>
            <person name="Lee M.J."/>
        </authorList>
    </citation>
    <scope>NUCLEOTIDE SEQUENCE [LARGE SCALE GENOMIC DNA]</scope>
    <source>
        <strain evidence="15 16">DCMF</strain>
    </source>
</reference>
<dbReference type="PANTHER" id="PTHR30027">
    <property type="entry name" value="RIBOSOMAL RNA SMALL SUBUNIT METHYLTRANSFERASE E"/>
    <property type="match status" value="1"/>
</dbReference>
<dbReference type="RefSeq" id="WP_148134609.1">
    <property type="nucleotide sequence ID" value="NZ_CP017634.1"/>
</dbReference>
<evidence type="ECO:0000256" key="6">
    <source>
        <dbReference type="ARBA" id="ARBA00022552"/>
    </source>
</evidence>
<dbReference type="NCBIfam" id="TIGR00046">
    <property type="entry name" value="RsmE family RNA methyltransferase"/>
    <property type="match status" value="1"/>
</dbReference>
<dbReference type="PIRSF" id="PIRSF015601">
    <property type="entry name" value="MTase_slr0722"/>
    <property type="match status" value="1"/>
</dbReference>
<evidence type="ECO:0000256" key="7">
    <source>
        <dbReference type="ARBA" id="ARBA00022603"/>
    </source>
</evidence>
<dbReference type="SUPFAM" id="SSF88697">
    <property type="entry name" value="PUA domain-like"/>
    <property type="match status" value="1"/>
</dbReference>
<dbReference type="EMBL" id="CP017634">
    <property type="protein sequence ID" value="ATW25351.1"/>
    <property type="molecule type" value="Genomic_DNA"/>
</dbReference>
<protein>
    <recommendedName>
        <fullName evidence="4 12">Ribosomal RNA small subunit methyltransferase E</fullName>
        <ecNumber evidence="3 12">2.1.1.193</ecNumber>
    </recommendedName>
</protein>
<dbReference type="Proteomes" id="UP000323521">
    <property type="component" value="Chromosome"/>
</dbReference>
<gene>
    <name evidence="15" type="ORF">DCMF_11745</name>
</gene>
<evidence type="ECO:0000256" key="2">
    <source>
        <dbReference type="ARBA" id="ARBA00005528"/>
    </source>
</evidence>
<keyword evidence="6 12" id="KW-0698">rRNA processing</keyword>
<evidence type="ECO:0000313" key="15">
    <source>
        <dbReference type="EMBL" id="ATW25351.1"/>
    </source>
</evidence>
<dbReference type="SUPFAM" id="SSF75217">
    <property type="entry name" value="alpha/beta knot"/>
    <property type="match status" value="1"/>
</dbReference>
<evidence type="ECO:0000256" key="11">
    <source>
        <dbReference type="ARBA" id="ARBA00047944"/>
    </source>
</evidence>
<dbReference type="CDD" id="cd18084">
    <property type="entry name" value="RsmE-like"/>
    <property type="match status" value="1"/>
</dbReference>
<evidence type="ECO:0000256" key="3">
    <source>
        <dbReference type="ARBA" id="ARBA00012328"/>
    </source>
</evidence>
<evidence type="ECO:0000256" key="9">
    <source>
        <dbReference type="ARBA" id="ARBA00022691"/>
    </source>
</evidence>
<dbReference type="InterPro" id="IPR029028">
    <property type="entry name" value="Alpha/beta_knot_MTases"/>
</dbReference>
<keyword evidence="7 12" id="KW-0489">Methyltransferase</keyword>
<feature type="domain" description="Ribosomal RNA small subunit methyltransferase E methyltransferase" evidence="13">
    <location>
        <begin position="73"/>
        <end position="239"/>
    </location>
</feature>
<dbReference type="InterPro" id="IPR015947">
    <property type="entry name" value="PUA-like_sf"/>
</dbReference>